<dbReference type="EMBL" id="CAKMRJ010001112">
    <property type="protein sequence ID" value="CAH1421370.1"/>
    <property type="molecule type" value="Genomic_DNA"/>
</dbReference>
<accession>A0AAU9M5G2</accession>
<protein>
    <recommendedName>
        <fullName evidence="3">BTB domain-containing protein</fullName>
    </recommendedName>
</protein>
<proteinExistence type="predicted"/>
<evidence type="ECO:0000313" key="1">
    <source>
        <dbReference type="EMBL" id="CAH1421370.1"/>
    </source>
</evidence>
<dbReference type="AlphaFoldDB" id="A0AAU9M5G2"/>
<dbReference type="Proteomes" id="UP001157418">
    <property type="component" value="Unassembled WGS sequence"/>
</dbReference>
<evidence type="ECO:0008006" key="3">
    <source>
        <dbReference type="Google" id="ProtNLM"/>
    </source>
</evidence>
<keyword evidence="2" id="KW-1185">Reference proteome</keyword>
<evidence type="ECO:0000313" key="2">
    <source>
        <dbReference type="Proteomes" id="UP001157418"/>
    </source>
</evidence>
<sequence length="248" mass="28359">MTSSAPNVSAVQVWGCDKCTFDIIRKQCDTLNVRWCDSGERGSGHDKIRISLSHVFDASSDTLDVGKLPFHMCFNQEIVLAVVPIKPYRCTSACSLQSCDTLPSLLFPDSSLWYIKLLLSLNLPVDADFFLKMREALTLSQKCDLRITTRNNSKLPFDIDIEDLRTRLLFPPTTNVQTFEFQTVEDECLLDRSPFFDALFKICHPKHVYAKRDMMDEYNNHFCSLSEMTTGTTFWSHHLKAPQKMGKP</sequence>
<comment type="caution">
    <text evidence="1">The sequence shown here is derived from an EMBL/GenBank/DDBJ whole genome shotgun (WGS) entry which is preliminary data.</text>
</comment>
<reference evidence="1 2" key="1">
    <citation type="submission" date="2022-01" db="EMBL/GenBank/DDBJ databases">
        <authorList>
            <person name="Xiong W."/>
            <person name="Schranz E."/>
        </authorList>
    </citation>
    <scope>NUCLEOTIDE SEQUENCE [LARGE SCALE GENOMIC DNA]</scope>
</reference>
<gene>
    <name evidence="1" type="ORF">LVIROSA_LOCUS8778</name>
</gene>
<name>A0AAU9M5G2_9ASTR</name>
<organism evidence="1 2">
    <name type="scientific">Lactuca virosa</name>
    <dbReference type="NCBI Taxonomy" id="75947"/>
    <lineage>
        <taxon>Eukaryota</taxon>
        <taxon>Viridiplantae</taxon>
        <taxon>Streptophyta</taxon>
        <taxon>Embryophyta</taxon>
        <taxon>Tracheophyta</taxon>
        <taxon>Spermatophyta</taxon>
        <taxon>Magnoliopsida</taxon>
        <taxon>eudicotyledons</taxon>
        <taxon>Gunneridae</taxon>
        <taxon>Pentapetalae</taxon>
        <taxon>asterids</taxon>
        <taxon>campanulids</taxon>
        <taxon>Asterales</taxon>
        <taxon>Asteraceae</taxon>
        <taxon>Cichorioideae</taxon>
        <taxon>Cichorieae</taxon>
        <taxon>Lactucinae</taxon>
        <taxon>Lactuca</taxon>
    </lineage>
</organism>